<keyword evidence="1" id="KW-0472">Membrane</keyword>
<keyword evidence="3" id="KW-1185">Reference proteome</keyword>
<dbReference type="WBParaSite" id="SSLN_0000219501-mRNA-1">
    <property type="protein sequence ID" value="SSLN_0000219501-mRNA-1"/>
    <property type="gene ID" value="SSLN_0000219501"/>
</dbReference>
<name>A0A183SD27_SCHSO</name>
<dbReference type="Proteomes" id="UP000275846">
    <property type="component" value="Unassembled WGS sequence"/>
</dbReference>
<evidence type="ECO:0000256" key="1">
    <source>
        <dbReference type="SAM" id="Phobius"/>
    </source>
</evidence>
<dbReference type="EMBL" id="UYSU01032176">
    <property type="protein sequence ID" value="VDL88510.1"/>
    <property type="molecule type" value="Genomic_DNA"/>
</dbReference>
<reference evidence="2 3" key="2">
    <citation type="submission" date="2018-11" db="EMBL/GenBank/DDBJ databases">
        <authorList>
            <consortium name="Pathogen Informatics"/>
        </authorList>
    </citation>
    <scope>NUCLEOTIDE SEQUENCE [LARGE SCALE GENOMIC DNA]</scope>
    <source>
        <strain evidence="2 3">NST_G2</strain>
    </source>
</reference>
<sequence>MKEYFAINLISDVAQRVKQSLKIIVPQKFMSGEIVLQQDISDKPSKTCPSDAGKICFTYSDMIKDKVTFKSFSNISQLASKNTMNTNVPLEETVPVLVLAPDFMNPTPSQLKLTLIASDQLLSPNGILQDHILLSDSVDDMRPAKVLEKAKTVNWNFSANGKVGVTVAVGFVCTGLCLLVIMAYFLLQRWRRSLRQDGVTTYNQMAFTEQATGIRAQRSRTKFHLLRKIKSSVDELPERITEADEIILQPINASTPISLASSGISPEQVKNTLFYFVSMPANRSTCSLVTSTSDIPKKAVASLTREVYGYTRDDAEIVTLPRRTCHSPIWNRQSVAGVSKLMFIDFTQMEETENAPTCLRSDSSGEPALNTFGNCEQCQNRTDLAQKIEIGVRQGCNI</sequence>
<evidence type="ECO:0000313" key="2">
    <source>
        <dbReference type="EMBL" id="VDL88510.1"/>
    </source>
</evidence>
<evidence type="ECO:0000313" key="4">
    <source>
        <dbReference type="WBParaSite" id="SSLN_0000219501-mRNA-1"/>
    </source>
</evidence>
<protein>
    <submittedName>
        <fullName evidence="4">Integrin_alpha2 domain-containing protein</fullName>
    </submittedName>
</protein>
<keyword evidence="1" id="KW-1133">Transmembrane helix</keyword>
<organism evidence="4">
    <name type="scientific">Schistocephalus solidus</name>
    <name type="common">Tapeworm</name>
    <dbReference type="NCBI Taxonomy" id="70667"/>
    <lineage>
        <taxon>Eukaryota</taxon>
        <taxon>Metazoa</taxon>
        <taxon>Spiralia</taxon>
        <taxon>Lophotrochozoa</taxon>
        <taxon>Platyhelminthes</taxon>
        <taxon>Cestoda</taxon>
        <taxon>Eucestoda</taxon>
        <taxon>Diphyllobothriidea</taxon>
        <taxon>Diphyllobothriidae</taxon>
        <taxon>Schistocephalus</taxon>
    </lineage>
</organism>
<dbReference type="OrthoDB" id="10479339at2759"/>
<accession>A0A183SD27</accession>
<keyword evidence="1" id="KW-0812">Transmembrane</keyword>
<feature type="transmembrane region" description="Helical" evidence="1">
    <location>
        <begin position="163"/>
        <end position="187"/>
    </location>
</feature>
<evidence type="ECO:0000313" key="3">
    <source>
        <dbReference type="Proteomes" id="UP000275846"/>
    </source>
</evidence>
<proteinExistence type="predicted"/>
<reference evidence="4" key="1">
    <citation type="submission" date="2016-06" db="UniProtKB">
        <authorList>
            <consortium name="WormBaseParasite"/>
        </authorList>
    </citation>
    <scope>IDENTIFICATION</scope>
</reference>
<dbReference type="AlphaFoldDB" id="A0A183SD27"/>
<gene>
    <name evidence="2" type="ORF">SSLN_LOCUS2125</name>
</gene>